<feature type="compositionally biased region" description="Basic and acidic residues" evidence="1">
    <location>
        <begin position="164"/>
        <end position="178"/>
    </location>
</feature>
<feature type="non-terminal residue" evidence="2">
    <location>
        <position position="233"/>
    </location>
</feature>
<evidence type="ECO:0000313" key="2">
    <source>
        <dbReference type="EMBL" id="CAA9283616.1"/>
    </source>
</evidence>
<reference evidence="2" key="1">
    <citation type="submission" date="2020-02" db="EMBL/GenBank/DDBJ databases">
        <authorList>
            <person name="Meier V. D."/>
        </authorList>
    </citation>
    <scope>NUCLEOTIDE SEQUENCE</scope>
    <source>
        <strain evidence="2">AVDCRST_MAG04</strain>
    </source>
</reference>
<feature type="region of interest" description="Disordered" evidence="1">
    <location>
        <begin position="1"/>
        <end position="25"/>
    </location>
</feature>
<organism evidence="2">
    <name type="scientific">uncultured Acetobacteraceae bacterium</name>
    <dbReference type="NCBI Taxonomy" id="169975"/>
    <lineage>
        <taxon>Bacteria</taxon>
        <taxon>Pseudomonadati</taxon>
        <taxon>Pseudomonadota</taxon>
        <taxon>Alphaproteobacteria</taxon>
        <taxon>Acetobacterales</taxon>
        <taxon>Acetobacteraceae</taxon>
        <taxon>environmental samples</taxon>
    </lineage>
</organism>
<dbReference type="AlphaFoldDB" id="A0A6J4JP23"/>
<gene>
    <name evidence="2" type="ORF">AVDCRST_MAG04-3938</name>
</gene>
<feature type="compositionally biased region" description="Basic residues" evidence="1">
    <location>
        <begin position="93"/>
        <end position="103"/>
    </location>
</feature>
<feature type="compositionally biased region" description="Gly residues" evidence="1">
    <location>
        <begin position="224"/>
        <end position="233"/>
    </location>
</feature>
<name>A0A6J4JP23_9PROT</name>
<evidence type="ECO:0000256" key="1">
    <source>
        <dbReference type="SAM" id="MobiDB-lite"/>
    </source>
</evidence>
<feature type="compositionally biased region" description="Basic residues" evidence="1">
    <location>
        <begin position="1"/>
        <end position="10"/>
    </location>
</feature>
<feature type="non-terminal residue" evidence="2">
    <location>
        <position position="1"/>
    </location>
</feature>
<feature type="compositionally biased region" description="Basic and acidic residues" evidence="1">
    <location>
        <begin position="65"/>
        <end position="77"/>
    </location>
</feature>
<dbReference type="EMBL" id="CADCTL010000296">
    <property type="protein sequence ID" value="CAA9283616.1"/>
    <property type="molecule type" value="Genomic_DNA"/>
</dbReference>
<protein>
    <submittedName>
        <fullName evidence="2">GTP-binding protein EngB</fullName>
    </submittedName>
</protein>
<feature type="region of interest" description="Disordered" evidence="1">
    <location>
        <begin position="49"/>
        <end position="233"/>
    </location>
</feature>
<sequence>DRHDLRRRPRRGADGGGACRTAGGRAAALRPALPLLPRGAATARAAARRRAGDRLLRPVQRRQVVARERADRAERARPRVPHAGAHAPTQLLRPRRRPAHPRGHAGLWLRPGVQEPQGRLAGPYVRLPARPRDAAARAAAAGRADRNQGQRPAGHAPADRRRRGLPDRADQGRRREARPTGAAARGGRGAGAGPHRRPPAGAGDERRNGRGHPGAARRDRVAGLAGGSIRGRL</sequence>
<accession>A0A6J4JP23</accession>
<proteinExistence type="predicted"/>